<feature type="domain" description="H15" evidence="3">
    <location>
        <begin position="288"/>
        <end position="357"/>
    </location>
</feature>
<dbReference type="AlphaFoldDB" id="A0A8H7Y583"/>
<feature type="compositionally biased region" description="Pro residues" evidence="2">
    <location>
        <begin position="610"/>
        <end position="624"/>
    </location>
</feature>
<evidence type="ECO:0000259" key="3">
    <source>
        <dbReference type="PROSITE" id="PS51504"/>
    </source>
</evidence>
<feature type="compositionally biased region" description="Low complexity" evidence="2">
    <location>
        <begin position="371"/>
        <end position="385"/>
    </location>
</feature>
<feature type="region of interest" description="Disordered" evidence="2">
    <location>
        <begin position="80"/>
        <end position="201"/>
    </location>
</feature>
<feature type="compositionally biased region" description="Pro residues" evidence="2">
    <location>
        <begin position="187"/>
        <end position="201"/>
    </location>
</feature>
<evidence type="ECO:0000256" key="2">
    <source>
        <dbReference type="SAM" id="MobiDB-lite"/>
    </source>
</evidence>
<dbReference type="OrthoDB" id="5863171at2759"/>
<accession>A0A8H7Y583</accession>
<dbReference type="GO" id="GO:0003677">
    <property type="term" value="F:DNA binding"/>
    <property type="evidence" value="ECO:0007669"/>
    <property type="project" value="InterPro"/>
</dbReference>
<comment type="caution">
    <text evidence="4">The sequence shown here is derived from an EMBL/GenBank/DDBJ whole genome shotgun (WGS) entry which is preliminary data.</text>
</comment>
<feature type="region of interest" description="Disordered" evidence="2">
    <location>
        <begin position="589"/>
        <end position="685"/>
    </location>
</feature>
<feature type="compositionally biased region" description="Low complexity" evidence="2">
    <location>
        <begin position="632"/>
        <end position="642"/>
    </location>
</feature>
<feature type="region of interest" description="Disordered" evidence="2">
    <location>
        <begin position="537"/>
        <end position="571"/>
    </location>
</feature>
<feature type="compositionally biased region" description="Polar residues" evidence="2">
    <location>
        <begin position="594"/>
        <end position="605"/>
    </location>
</feature>
<protein>
    <recommendedName>
        <fullName evidence="1">Histone H1</fullName>
    </recommendedName>
</protein>
<evidence type="ECO:0000256" key="1">
    <source>
        <dbReference type="ARBA" id="ARBA00020833"/>
    </source>
</evidence>
<evidence type="ECO:0000313" key="4">
    <source>
        <dbReference type="EMBL" id="KAG5171504.1"/>
    </source>
</evidence>
<feature type="region of interest" description="Disordered" evidence="2">
    <location>
        <begin position="497"/>
        <end position="523"/>
    </location>
</feature>
<feature type="compositionally biased region" description="Low complexity" evidence="2">
    <location>
        <begin position="428"/>
        <end position="474"/>
    </location>
</feature>
<dbReference type="SUPFAM" id="SSF46785">
    <property type="entry name" value="Winged helix' DNA-binding domain"/>
    <property type="match status" value="1"/>
</dbReference>
<feature type="region of interest" description="Disordered" evidence="2">
    <location>
        <begin position="341"/>
        <end position="474"/>
    </location>
</feature>
<gene>
    <name evidence="4" type="ORF">JR316_003591</name>
</gene>
<dbReference type="GO" id="GO:0006334">
    <property type="term" value="P:nucleosome assembly"/>
    <property type="evidence" value="ECO:0007669"/>
    <property type="project" value="InterPro"/>
</dbReference>
<dbReference type="GO" id="GO:0000786">
    <property type="term" value="C:nucleosome"/>
    <property type="evidence" value="ECO:0007669"/>
    <property type="project" value="InterPro"/>
</dbReference>
<dbReference type="EMBL" id="JAFIQS010000003">
    <property type="protein sequence ID" value="KAG5171504.1"/>
    <property type="molecule type" value="Genomic_DNA"/>
</dbReference>
<feature type="compositionally biased region" description="Basic and acidic residues" evidence="2">
    <location>
        <begin position="498"/>
        <end position="511"/>
    </location>
</feature>
<dbReference type="Gene3D" id="1.10.10.10">
    <property type="entry name" value="Winged helix-like DNA-binding domain superfamily/Winged helix DNA-binding domain"/>
    <property type="match status" value="1"/>
</dbReference>
<dbReference type="InterPro" id="IPR036388">
    <property type="entry name" value="WH-like_DNA-bd_sf"/>
</dbReference>
<feature type="compositionally biased region" description="Polar residues" evidence="2">
    <location>
        <begin position="539"/>
        <end position="549"/>
    </location>
</feature>
<dbReference type="Pfam" id="PF00538">
    <property type="entry name" value="Linker_histone"/>
    <property type="match status" value="1"/>
</dbReference>
<dbReference type="InterPro" id="IPR036390">
    <property type="entry name" value="WH_DNA-bd_sf"/>
</dbReference>
<proteinExistence type="predicted"/>
<feature type="compositionally biased region" description="Low complexity" evidence="2">
    <location>
        <begin position="133"/>
        <end position="186"/>
    </location>
</feature>
<organism evidence="4">
    <name type="scientific">Psilocybe cubensis</name>
    <name type="common">Psychedelic mushroom</name>
    <name type="synonym">Stropharia cubensis</name>
    <dbReference type="NCBI Taxonomy" id="181762"/>
    <lineage>
        <taxon>Eukaryota</taxon>
        <taxon>Fungi</taxon>
        <taxon>Dikarya</taxon>
        <taxon>Basidiomycota</taxon>
        <taxon>Agaricomycotina</taxon>
        <taxon>Agaricomycetes</taxon>
        <taxon>Agaricomycetidae</taxon>
        <taxon>Agaricales</taxon>
        <taxon>Agaricineae</taxon>
        <taxon>Strophariaceae</taxon>
        <taxon>Psilocybe</taxon>
    </lineage>
</organism>
<reference evidence="4" key="1">
    <citation type="submission" date="2021-02" db="EMBL/GenBank/DDBJ databases">
        <title>Psilocybe cubensis genome.</title>
        <authorList>
            <person name="Mckernan K.J."/>
            <person name="Crawford S."/>
            <person name="Trippe A."/>
            <person name="Kane L.T."/>
            <person name="Mclaughlin S."/>
        </authorList>
    </citation>
    <scope>NUCLEOTIDE SEQUENCE [LARGE SCALE GENOMIC DNA]</scope>
    <source>
        <strain evidence="4">MGC-MH-2018</strain>
    </source>
</reference>
<feature type="compositionally biased region" description="Acidic residues" evidence="2">
    <location>
        <begin position="661"/>
        <end position="685"/>
    </location>
</feature>
<dbReference type="PROSITE" id="PS51504">
    <property type="entry name" value="H15"/>
    <property type="match status" value="1"/>
</dbReference>
<sequence length="685" mass="72845">MQVASVPYSAPIPHSHYHSYYQLHPPGPQDHDLKRQYLALLPPHQIIDLCLNFDIHLPPYIKSSLWPPDINAAIAKLRKDPQVSAEPSVEESSKDGEPAVMDSLKSPSRSEPTPAAQGVVSPTEPRPPDKETPPATSEPSSSTTSSAPATESPAASPTQTAPATSSNTTPDVVQPVASTSTSTPAPTSAPTPHPAPAVVPPVHPQYPHQPYGYGHHPQATYPIAPYYAQPPGGYSYQYAPYANPMQTAYHSQPPATYPPQPSIYNSMVPIPHPVQQQQQQDIVNGVDDLPSYEEMIVEALTGCSDPEGWAPKDLFAWMASRYPLQSNFRPSASQALQKAYRRGRFDKGPNGKYRLNPSWEGGNTTRRTTRRPQTQNASTAPTASTPAPPFTHAPLVHHHHGHAATPSTQPAPQPPYSSQPYGYPPYGYPGYPAQPAASTSTAPGTIAGAPTSPSANKATTETSAASAPATETDSADAYEAAQNILSAINFGSMYQLPPEERQKDGQPKDDQPATETSEEITDNGVEHLLSHVQAMLASNAASQSGTTAPASAPSLPQPTNGTSPEDPRAELQAQLALLAAQLAELAQVEDSLARQVSQPQPQLQHTAPAPIAPSLPQQIPPASEPAPVFQNSSSSIVPSEPSAHIHAPTPVVALPQVADVTTDDDVPDPLPEDDDSDDDDMEEII</sequence>
<dbReference type="InterPro" id="IPR005818">
    <property type="entry name" value="Histone_H1/H5_H15"/>
</dbReference>
<name>A0A8H7Y583_PSICU</name>
<feature type="compositionally biased region" description="Pro residues" evidence="2">
    <location>
        <begin position="409"/>
        <end position="427"/>
    </location>
</feature>